<gene>
    <name evidence="1" type="ORF">HDF15_000468</name>
</gene>
<name>A0A7W7ZMW6_9BACT</name>
<comment type="caution">
    <text evidence="1">The sequence shown here is derived from an EMBL/GenBank/DDBJ whole genome shotgun (WGS) entry which is preliminary data.</text>
</comment>
<dbReference type="Proteomes" id="UP000584867">
    <property type="component" value="Unassembled WGS sequence"/>
</dbReference>
<sequence length="42" mass="4882">MHAYPAFWTNNIGAAESVVGSWMKAFLCRRSRLIDEARKFHL</sequence>
<reference evidence="1 2" key="1">
    <citation type="submission" date="2020-08" db="EMBL/GenBank/DDBJ databases">
        <title>Genomic Encyclopedia of Type Strains, Phase IV (KMG-V): Genome sequencing to study the core and pangenomes of soil and plant-associated prokaryotes.</title>
        <authorList>
            <person name="Whitman W."/>
        </authorList>
    </citation>
    <scope>NUCLEOTIDE SEQUENCE [LARGE SCALE GENOMIC DNA]</scope>
    <source>
        <strain evidence="1 2">X5P3</strain>
    </source>
</reference>
<protein>
    <submittedName>
        <fullName evidence="1">Uncharacterized protein</fullName>
    </submittedName>
</protein>
<accession>A0A7W7ZMW6</accession>
<dbReference type="AlphaFoldDB" id="A0A7W7ZMW6"/>
<evidence type="ECO:0000313" key="2">
    <source>
        <dbReference type="Proteomes" id="UP000584867"/>
    </source>
</evidence>
<organism evidence="1 2">
    <name type="scientific">Granulicella mallensis</name>
    <dbReference type="NCBI Taxonomy" id="940614"/>
    <lineage>
        <taxon>Bacteria</taxon>
        <taxon>Pseudomonadati</taxon>
        <taxon>Acidobacteriota</taxon>
        <taxon>Terriglobia</taxon>
        <taxon>Terriglobales</taxon>
        <taxon>Acidobacteriaceae</taxon>
        <taxon>Granulicella</taxon>
    </lineage>
</organism>
<dbReference type="EMBL" id="JACHIO010000002">
    <property type="protein sequence ID" value="MBB5062141.1"/>
    <property type="molecule type" value="Genomic_DNA"/>
</dbReference>
<evidence type="ECO:0000313" key="1">
    <source>
        <dbReference type="EMBL" id="MBB5062141.1"/>
    </source>
</evidence>
<proteinExistence type="predicted"/>